<evidence type="ECO:0000313" key="3">
    <source>
        <dbReference type="Proteomes" id="UP000823046"/>
    </source>
</evidence>
<reference evidence="2 3" key="1">
    <citation type="journal article" date="2020" name="bioRxiv">
        <title>Metabolic contributions of an alphaproteobacterial endosymbiont in the apicomplexan Cardiosporidium cionae.</title>
        <authorList>
            <person name="Hunter E.S."/>
            <person name="Paight C.J."/>
            <person name="Lane C.E."/>
        </authorList>
    </citation>
    <scope>NUCLEOTIDE SEQUENCE [LARGE SCALE GENOMIC DNA]</scope>
    <source>
        <strain evidence="2">ESH_2018</strain>
    </source>
</reference>
<dbReference type="Proteomes" id="UP000823046">
    <property type="component" value="Unassembled WGS sequence"/>
</dbReference>
<proteinExistence type="predicted"/>
<keyword evidence="3" id="KW-1185">Reference proteome</keyword>
<evidence type="ECO:0000313" key="2">
    <source>
        <dbReference type="EMBL" id="KAF8817843.1"/>
    </source>
</evidence>
<organism evidence="2 3">
    <name type="scientific">Cardiosporidium cionae</name>
    <dbReference type="NCBI Taxonomy" id="476202"/>
    <lineage>
        <taxon>Eukaryota</taxon>
        <taxon>Sar</taxon>
        <taxon>Alveolata</taxon>
        <taxon>Apicomplexa</taxon>
        <taxon>Aconoidasida</taxon>
        <taxon>Nephromycida</taxon>
        <taxon>Cardiosporidium</taxon>
    </lineage>
</organism>
<dbReference type="EMBL" id="JADAQX010001359">
    <property type="protein sequence ID" value="KAF8817843.1"/>
    <property type="molecule type" value="Genomic_DNA"/>
</dbReference>
<name>A0ABQ7J412_9APIC</name>
<evidence type="ECO:0000256" key="1">
    <source>
        <dbReference type="SAM" id="MobiDB-lite"/>
    </source>
</evidence>
<accession>A0ABQ7J412</accession>
<comment type="caution">
    <text evidence="2">The sequence shown here is derived from an EMBL/GenBank/DDBJ whole genome shotgun (WGS) entry which is preliminary data.</text>
</comment>
<protein>
    <submittedName>
        <fullName evidence="2">Uncharacterized protein</fullName>
    </submittedName>
</protein>
<feature type="non-terminal residue" evidence="2">
    <location>
        <position position="1"/>
    </location>
</feature>
<feature type="compositionally biased region" description="Acidic residues" evidence="1">
    <location>
        <begin position="61"/>
        <end position="88"/>
    </location>
</feature>
<sequence length="88" mass="10396">FLNILYNFYILKDLEALKVKLLSHIRSATLASTATDISKKKPNEKWEVTHYKEEMNIVYGNEEEDEDSELEEEEYDDYEDIPAEDDAF</sequence>
<gene>
    <name evidence="2" type="ORF">IE077_003683</name>
</gene>
<feature type="region of interest" description="Disordered" evidence="1">
    <location>
        <begin position="59"/>
        <end position="88"/>
    </location>
</feature>